<dbReference type="EMBL" id="WHLY01000002">
    <property type="protein sequence ID" value="MPR36733.1"/>
    <property type="molecule type" value="Genomic_DNA"/>
</dbReference>
<sequence length="457" mass="51771">MNEPLCFVLMPFGNKTDSSGNTFNFDKIYKILIEPAIEKAGFDSIRADEEMGGGIIHKPMLERLILCEFAIADLTTANANVFYELGLRHAVRPWSTILLYAEGARLPFDVAPLRAYPYKVDSSGRPSNVDGDIDQIVKLLIYAKKESKNHENVKFTDSPLYQLVEDYPNIDHTKTDVFREKVTYSKEKKKQLFDARNLESVSGTEKTQIIKEIENEAGSIEDLEAGVVIDLLLSYRAVKAWREMIRLVLIMPRPLVDTVLVQEQYAFALNRNSQSKDAERVLLALIERRGPSSETLGLLGRVYKDRWQQAAEAGDDILAEGLLDKAVDAYAKGFETDWRDAYPGVNAVTLMSLKKFPDDKLQKILPIVQYSVERRIESGKPDYWDYATLVELAVLNNDEYQAGVYLGKALASIREIWEPETTARNLRLIITGKQKKGVDTGWIEKIETVLLKHSITK</sequence>
<protein>
    <submittedName>
        <fullName evidence="2">DUF4071 domain-containing protein</fullName>
    </submittedName>
</protein>
<gene>
    <name evidence="2" type="ORF">GBK04_26220</name>
</gene>
<evidence type="ECO:0000313" key="2">
    <source>
        <dbReference type="EMBL" id="MPR36733.1"/>
    </source>
</evidence>
<comment type="caution">
    <text evidence="2">The sequence shown here is derived from an EMBL/GenBank/DDBJ whole genome shotgun (WGS) entry which is preliminary data.</text>
</comment>
<reference evidence="2 3" key="1">
    <citation type="submission" date="2019-10" db="EMBL/GenBank/DDBJ databases">
        <title>Draft Genome Sequence of Cytophagaceae sp. SJW1-29.</title>
        <authorList>
            <person name="Choi A."/>
        </authorList>
    </citation>
    <scope>NUCLEOTIDE SEQUENCE [LARGE SCALE GENOMIC DNA]</scope>
    <source>
        <strain evidence="2 3">SJW1-29</strain>
    </source>
</reference>
<evidence type="ECO:0000313" key="3">
    <source>
        <dbReference type="Proteomes" id="UP000479293"/>
    </source>
</evidence>
<organism evidence="2 3">
    <name type="scientific">Salmonirosea aquatica</name>
    <dbReference type="NCBI Taxonomy" id="2654236"/>
    <lineage>
        <taxon>Bacteria</taxon>
        <taxon>Pseudomonadati</taxon>
        <taxon>Bacteroidota</taxon>
        <taxon>Cytophagia</taxon>
        <taxon>Cytophagales</taxon>
        <taxon>Spirosomataceae</taxon>
        <taxon>Salmonirosea</taxon>
    </lineage>
</organism>
<keyword evidence="3" id="KW-1185">Reference proteome</keyword>
<feature type="domain" description="MAP3K TRAFs-binding" evidence="1">
    <location>
        <begin position="81"/>
        <end position="436"/>
    </location>
</feature>
<dbReference type="Proteomes" id="UP000479293">
    <property type="component" value="Unassembled WGS sequence"/>
</dbReference>
<dbReference type="InterPro" id="IPR025136">
    <property type="entry name" value="MAP3K_TRAF-bd"/>
</dbReference>
<accession>A0A7C9FZJ0</accession>
<name>A0A7C9FZJ0_9BACT</name>
<evidence type="ECO:0000259" key="1">
    <source>
        <dbReference type="Pfam" id="PF13281"/>
    </source>
</evidence>
<dbReference type="AlphaFoldDB" id="A0A7C9FZJ0"/>
<dbReference type="Pfam" id="PF13281">
    <property type="entry name" value="MAP3K_TRAF_bd"/>
    <property type="match status" value="1"/>
</dbReference>
<proteinExistence type="predicted"/>